<proteinExistence type="predicted"/>
<organism evidence="1 2">
    <name type="scientific">Holotrichia oblita</name>
    <name type="common">Chafer beetle</name>
    <dbReference type="NCBI Taxonomy" id="644536"/>
    <lineage>
        <taxon>Eukaryota</taxon>
        <taxon>Metazoa</taxon>
        <taxon>Ecdysozoa</taxon>
        <taxon>Arthropoda</taxon>
        <taxon>Hexapoda</taxon>
        <taxon>Insecta</taxon>
        <taxon>Pterygota</taxon>
        <taxon>Neoptera</taxon>
        <taxon>Endopterygota</taxon>
        <taxon>Coleoptera</taxon>
        <taxon>Polyphaga</taxon>
        <taxon>Scarabaeiformia</taxon>
        <taxon>Scarabaeidae</taxon>
        <taxon>Melolonthinae</taxon>
        <taxon>Holotrichia</taxon>
    </lineage>
</organism>
<evidence type="ECO:0000313" key="2">
    <source>
        <dbReference type="Proteomes" id="UP001056778"/>
    </source>
</evidence>
<keyword evidence="2" id="KW-1185">Reference proteome</keyword>
<dbReference type="EMBL" id="CM043015">
    <property type="protein sequence ID" value="KAI4469682.1"/>
    <property type="molecule type" value="Genomic_DNA"/>
</dbReference>
<evidence type="ECO:0000313" key="1">
    <source>
        <dbReference type="EMBL" id="KAI4469682.1"/>
    </source>
</evidence>
<reference evidence="1" key="1">
    <citation type="submission" date="2022-04" db="EMBL/GenBank/DDBJ databases">
        <title>Chromosome-scale genome assembly of Holotrichia oblita Faldermann.</title>
        <authorList>
            <person name="Rongchong L."/>
        </authorList>
    </citation>
    <scope>NUCLEOTIDE SEQUENCE</scope>
    <source>
        <strain evidence="1">81SQS9</strain>
    </source>
</reference>
<dbReference type="Proteomes" id="UP001056778">
    <property type="component" value="Chromosome 1"/>
</dbReference>
<comment type="caution">
    <text evidence="1">The sequence shown here is derived from an EMBL/GenBank/DDBJ whole genome shotgun (WGS) entry which is preliminary data.</text>
</comment>
<gene>
    <name evidence="1" type="ORF">MML48_1g02992</name>
</gene>
<name>A0ACB9TSG2_HOLOL</name>
<sequence>MSVAQIEAVIAVPTQSLVQTTIDDTGDWRIVGGTNAAAGAYPFVVSLRSSSNSHFSGASILNTKWILTAGHCVIGYSGQIRYHSLFTALPTQSLVQTTIDNAADWRIVGGSNAAAGVYPFAVSLRSSSNSHSCGGSILNTRWVLTAAHCVIGSTTSNVFVYAGSNTLNSGGVTVPTIPTMMIIRSQMILLSSKVSLNTGDTGALSAILIGWGRVSTNGAVPNNLQELSTNTITHATCRSSWGSSVSSNQICAVLRSGQGACNGDSGGPLIQASSGAQLGVTSFMLTGGCAQGFPDVYARVSSYY</sequence>
<accession>A0ACB9TSG2</accession>
<protein>
    <submittedName>
        <fullName evidence="1">Chymotrypsin-related</fullName>
    </submittedName>
</protein>